<dbReference type="EMBL" id="BMAW01076928">
    <property type="protein sequence ID" value="GFU03808.1"/>
    <property type="molecule type" value="Genomic_DNA"/>
</dbReference>
<keyword evidence="10" id="KW-0325">Glycoprotein</keyword>
<accession>A0A8X6UF39</accession>
<evidence type="ECO:0000256" key="8">
    <source>
        <dbReference type="ARBA" id="ARBA00023136"/>
    </source>
</evidence>
<evidence type="ECO:0000256" key="12">
    <source>
        <dbReference type="ARBA" id="ARBA00023303"/>
    </source>
</evidence>
<keyword evidence="6 15" id="KW-1133">Transmembrane helix</keyword>
<evidence type="ECO:0000256" key="9">
    <source>
        <dbReference type="ARBA" id="ARBA00023170"/>
    </source>
</evidence>
<feature type="site" description="Interaction with the cone snail toxin Con-ikot-ikot" evidence="14">
    <location>
        <position position="62"/>
    </location>
</feature>
<comment type="subcellular location">
    <subcellularLocation>
        <location evidence="1">Cell membrane</location>
        <topology evidence="1">Multi-pass membrane protein</topology>
    </subcellularLocation>
</comment>
<evidence type="ECO:0000256" key="7">
    <source>
        <dbReference type="ARBA" id="ARBA00023065"/>
    </source>
</evidence>
<dbReference type="OrthoDB" id="6416102at2759"/>
<dbReference type="PANTHER" id="PTHR42643">
    <property type="entry name" value="IONOTROPIC RECEPTOR 20A-RELATED"/>
    <property type="match status" value="1"/>
</dbReference>
<evidence type="ECO:0000256" key="3">
    <source>
        <dbReference type="ARBA" id="ARBA00022448"/>
    </source>
</evidence>
<keyword evidence="11" id="KW-1071">Ligand-gated ion channel</keyword>
<protein>
    <submittedName>
        <fullName evidence="17">PBPe domain-containing protein</fullName>
    </submittedName>
</protein>
<dbReference type="Gene3D" id="3.40.190.10">
    <property type="entry name" value="Periplasmic binding protein-like II"/>
    <property type="match status" value="1"/>
</dbReference>
<keyword evidence="7" id="KW-0406">Ion transport</keyword>
<dbReference type="GO" id="GO:0050906">
    <property type="term" value="P:detection of stimulus involved in sensory perception"/>
    <property type="evidence" value="ECO:0007669"/>
    <property type="project" value="UniProtKB-ARBA"/>
</dbReference>
<evidence type="ECO:0000313" key="18">
    <source>
        <dbReference type="Proteomes" id="UP000887013"/>
    </source>
</evidence>
<dbReference type="SMART" id="SM00918">
    <property type="entry name" value="Lig_chan-Glu_bd"/>
    <property type="match status" value="1"/>
</dbReference>
<evidence type="ECO:0000256" key="11">
    <source>
        <dbReference type="ARBA" id="ARBA00023286"/>
    </source>
</evidence>
<reference evidence="17" key="1">
    <citation type="submission" date="2020-08" db="EMBL/GenBank/DDBJ databases">
        <title>Multicomponent nature underlies the extraordinary mechanical properties of spider dragline silk.</title>
        <authorList>
            <person name="Kono N."/>
            <person name="Nakamura H."/>
            <person name="Mori M."/>
            <person name="Yoshida Y."/>
            <person name="Ohtoshi R."/>
            <person name="Malay A.D."/>
            <person name="Moran D.A.P."/>
            <person name="Tomita M."/>
            <person name="Numata K."/>
            <person name="Arakawa K."/>
        </authorList>
    </citation>
    <scope>NUCLEOTIDE SEQUENCE</scope>
</reference>
<dbReference type="PRINTS" id="PR00177">
    <property type="entry name" value="NMDARECEPTOR"/>
</dbReference>
<dbReference type="PANTHER" id="PTHR42643:SF24">
    <property type="entry name" value="IONOTROPIC RECEPTOR 60A"/>
    <property type="match status" value="1"/>
</dbReference>
<feature type="transmembrane region" description="Helical" evidence="15">
    <location>
        <begin position="184"/>
        <end position="207"/>
    </location>
</feature>
<evidence type="ECO:0000256" key="5">
    <source>
        <dbReference type="ARBA" id="ARBA00022692"/>
    </source>
</evidence>
<dbReference type="AlphaFoldDB" id="A0A8X6UF39"/>
<keyword evidence="9" id="KW-0675">Receptor</keyword>
<dbReference type="GO" id="GO:0038023">
    <property type="term" value="F:signaling receptor activity"/>
    <property type="evidence" value="ECO:0007669"/>
    <property type="project" value="InterPro"/>
</dbReference>
<organism evidence="17 18">
    <name type="scientific">Nephila pilipes</name>
    <name type="common">Giant wood spider</name>
    <name type="synonym">Nephila maculata</name>
    <dbReference type="NCBI Taxonomy" id="299642"/>
    <lineage>
        <taxon>Eukaryota</taxon>
        <taxon>Metazoa</taxon>
        <taxon>Ecdysozoa</taxon>
        <taxon>Arthropoda</taxon>
        <taxon>Chelicerata</taxon>
        <taxon>Arachnida</taxon>
        <taxon>Araneae</taxon>
        <taxon>Araneomorphae</taxon>
        <taxon>Entelegynae</taxon>
        <taxon>Araneoidea</taxon>
        <taxon>Nephilidae</taxon>
        <taxon>Nephila</taxon>
    </lineage>
</organism>
<dbReference type="Pfam" id="PF10613">
    <property type="entry name" value="Lig_chan-Glu_bd"/>
    <property type="match status" value="1"/>
</dbReference>
<dbReference type="Proteomes" id="UP000887013">
    <property type="component" value="Unassembled WGS sequence"/>
</dbReference>
<dbReference type="Pfam" id="PF05380">
    <property type="entry name" value="Peptidase_A17"/>
    <property type="match status" value="1"/>
</dbReference>
<dbReference type="Pfam" id="PF00060">
    <property type="entry name" value="Lig_chan"/>
    <property type="match status" value="1"/>
</dbReference>
<sequence>MENIYTLKIGVLPSPNYLEIKRTPDNGFELSGFQGKFLGVILKTLGFKYEFVVPKIRMWGHRDNDGNWTGLIGLVNSSEADMAFSTIAVSQDRSTAVDFSNPVTAEGVTFLIEKSGNISPAFAYIYPFNIEIWICFICFLVSVPVLFQIVLGRKSYGHIILLLFASVLRQPLNMNNSSAKSKLLLIFWWQLAIILSFSYSAALLSFLTIPLQGETIKNFQQLASAVDKGTHRCYSILESDIVRFLLDSEQPHYTSLGKTIQRNNWFYSFANIKEGKYITRHSVELISRTSASLIYGNGEYRPNILISKDTLAVWPIAAALSKNFCCKSKVNKVISRMLSSGIPSKFLADETFKIHLADKRERIDPQATHVEKQLSLEDVSGTLMLLGGGYVISLLALVSEIIHASDASKFAYSTVAFLRVDTGSAVHIQLVQSKVRIAPCGKKETTIASRNVRVVAWILRFIHNISNVNKLRGNLVYEEFKKAENLVFKSMQLRSFQDEKFLAKMQAFKDEEGLLRIRTKLVDSDEKEDFKFPVLLPANDVVVKLIREEHKKAMHAGIRLRKTKDKLNAEYGDSALSLTTVKLWVAEFKRCLPA</sequence>
<dbReference type="GO" id="GO:0005886">
    <property type="term" value="C:plasma membrane"/>
    <property type="evidence" value="ECO:0007669"/>
    <property type="project" value="UniProtKB-SubCell"/>
</dbReference>
<dbReference type="InterPro" id="IPR001508">
    <property type="entry name" value="Iono_Glu_rcpt_met"/>
</dbReference>
<keyword evidence="18" id="KW-1185">Reference proteome</keyword>
<keyword evidence="5 15" id="KW-0812">Transmembrane</keyword>
<keyword evidence="12" id="KW-0407">Ion channel</keyword>
<evidence type="ECO:0000256" key="14">
    <source>
        <dbReference type="PIRSR" id="PIRSR601508-2"/>
    </source>
</evidence>
<dbReference type="InterPro" id="IPR019594">
    <property type="entry name" value="Glu/Gly-bd"/>
</dbReference>
<evidence type="ECO:0000256" key="1">
    <source>
        <dbReference type="ARBA" id="ARBA00004651"/>
    </source>
</evidence>
<keyword evidence="8 15" id="KW-0472">Membrane</keyword>
<evidence type="ECO:0000256" key="10">
    <source>
        <dbReference type="ARBA" id="ARBA00023180"/>
    </source>
</evidence>
<dbReference type="GO" id="GO:0015276">
    <property type="term" value="F:ligand-gated monoatomic ion channel activity"/>
    <property type="evidence" value="ECO:0007669"/>
    <property type="project" value="InterPro"/>
</dbReference>
<dbReference type="InterPro" id="IPR008042">
    <property type="entry name" value="Retrotrans_Pao"/>
</dbReference>
<evidence type="ECO:0000256" key="2">
    <source>
        <dbReference type="ARBA" id="ARBA00008685"/>
    </source>
</evidence>
<proteinExistence type="inferred from homology"/>
<dbReference type="InterPro" id="IPR052192">
    <property type="entry name" value="Insect_Ionotropic_Sensory_Rcpt"/>
</dbReference>
<evidence type="ECO:0000256" key="13">
    <source>
        <dbReference type="PIRSR" id="PIRSR601508-1"/>
    </source>
</evidence>
<feature type="binding site" evidence="13">
    <location>
        <position position="93"/>
    </location>
    <ligand>
        <name>L-glutamate</name>
        <dbReference type="ChEBI" id="CHEBI:29985"/>
    </ligand>
</feature>
<evidence type="ECO:0000256" key="15">
    <source>
        <dbReference type="SAM" id="Phobius"/>
    </source>
</evidence>
<comment type="similarity">
    <text evidence="2">Belongs to the glutamate-gated ion channel (TC 1.A.10.1) family.</text>
</comment>
<keyword evidence="3" id="KW-0813">Transport</keyword>
<evidence type="ECO:0000256" key="6">
    <source>
        <dbReference type="ARBA" id="ARBA00022989"/>
    </source>
</evidence>
<name>A0A8X6UF39_NEPPI</name>
<dbReference type="Gene3D" id="1.10.287.70">
    <property type="match status" value="1"/>
</dbReference>
<dbReference type="InterPro" id="IPR001320">
    <property type="entry name" value="Iontro_rcpt_C"/>
</dbReference>
<dbReference type="SUPFAM" id="SSF53850">
    <property type="entry name" value="Periplasmic binding protein-like II"/>
    <property type="match status" value="1"/>
</dbReference>
<feature type="domain" description="Ionotropic glutamate receptor L-glutamate and glycine-binding" evidence="16">
    <location>
        <begin position="16"/>
        <end position="77"/>
    </location>
</feature>
<evidence type="ECO:0000256" key="4">
    <source>
        <dbReference type="ARBA" id="ARBA00022475"/>
    </source>
</evidence>
<keyword evidence="4" id="KW-1003">Cell membrane</keyword>
<evidence type="ECO:0000259" key="16">
    <source>
        <dbReference type="SMART" id="SM00918"/>
    </source>
</evidence>
<comment type="caution">
    <text evidence="17">The sequence shown here is derived from an EMBL/GenBank/DDBJ whole genome shotgun (WGS) entry which is preliminary data.</text>
</comment>
<feature type="transmembrane region" description="Helical" evidence="15">
    <location>
        <begin position="132"/>
        <end position="150"/>
    </location>
</feature>
<evidence type="ECO:0000313" key="17">
    <source>
        <dbReference type="EMBL" id="GFU03808.1"/>
    </source>
</evidence>
<gene>
    <name evidence="17" type="primary">AVEN_237083_1</name>
    <name evidence="17" type="ORF">NPIL_394701</name>
</gene>